<dbReference type="Pfam" id="PF04437">
    <property type="entry name" value="RINT1_TIP1"/>
    <property type="match status" value="1"/>
</dbReference>
<dbReference type="GO" id="GO:0006888">
    <property type="term" value="P:endoplasmic reticulum to Golgi vesicle-mediated transport"/>
    <property type="evidence" value="ECO:0007669"/>
    <property type="project" value="InterPro"/>
</dbReference>
<accession>A0A7R9LNH9</accession>
<reference evidence="1" key="1">
    <citation type="submission" date="2020-11" db="EMBL/GenBank/DDBJ databases">
        <authorList>
            <person name="Tran Van P."/>
        </authorList>
    </citation>
    <scope>NUCLEOTIDE SEQUENCE</scope>
</reference>
<dbReference type="GO" id="GO:0060628">
    <property type="term" value="P:regulation of ER to Golgi vesicle-mediated transport"/>
    <property type="evidence" value="ECO:0007669"/>
    <property type="project" value="TreeGrafter"/>
</dbReference>
<dbReference type="InterPro" id="IPR007528">
    <property type="entry name" value="RINT1_Tip20"/>
</dbReference>
<dbReference type="GO" id="GO:0006890">
    <property type="term" value="P:retrograde vesicle-mediated transport, Golgi to endoplasmic reticulum"/>
    <property type="evidence" value="ECO:0007669"/>
    <property type="project" value="InterPro"/>
</dbReference>
<dbReference type="AlphaFoldDB" id="A0A7R9LNH9"/>
<evidence type="ECO:0000313" key="1">
    <source>
        <dbReference type="EMBL" id="CAD7643826.1"/>
    </source>
</evidence>
<organism evidence="1">
    <name type="scientific">Oppiella nova</name>
    <dbReference type="NCBI Taxonomy" id="334625"/>
    <lineage>
        <taxon>Eukaryota</taxon>
        <taxon>Metazoa</taxon>
        <taxon>Ecdysozoa</taxon>
        <taxon>Arthropoda</taxon>
        <taxon>Chelicerata</taxon>
        <taxon>Arachnida</taxon>
        <taxon>Acari</taxon>
        <taxon>Acariformes</taxon>
        <taxon>Sarcoptiformes</taxon>
        <taxon>Oribatida</taxon>
        <taxon>Brachypylina</taxon>
        <taxon>Oppioidea</taxon>
        <taxon>Oppiidae</taxon>
        <taxon>Oppiella</taxon>
    </lineage>
</organism>
<sequence length="537" mass="62584">MSANSVKYERLVSKLDKLSLTLSVCDNQSNSELNEKIKSYELKALSMKECIRRLKSCAIDLNSEFTQIEEILHNVWPLLHTFESLVKLDQLLTHLATIATIHKNLETHVVNSKNSKDFETKVVTISEWFTELVNEYKDFHEIHGNEIMRDYLWHIIVHWKPIIINALKHKLSLTFEGIDWPTINAHNITDHKSHSNAETITSFVLYFNALITIDMQCKRLSQTPDSDLLLPIEVMITPLKKRFQYHFMETKSKLNRLEKPEWYLSQTLVWIRQNETFLSQTIDPLLRSHSSQLVPSKLQLISGLIECLTAKLKHDLPSLVFDDKLFTHTVDEVLVFSRELLDIEPNIYQVFPNCNLMNVFSCEPFFTRIITLEKKKSTEFVELIVSSKSAWNEMCGHEGIDELRICECGDNFVLMLQSITNRCSLFTDNSLKYSFVRLQLDILDDFRLRLIQLIHTSDQSWPHSQQLYITRPQLHFATLNEALKLLNLERGTHLLLKDILVDDRNNTDAKVALKEMHISSISPHLALNIIQKRIYEK</sequence>
<name>A0A7R9LNH9_9ACAR</name>
<gene>
    <name evidence="1" type="ORF">ONB1V03_LOCUS4344</name>
</gene>
<dbReference type="GO" id="GO:0070939">
    <property type="term" value="C:Dsl1/NZR complex"/>
    <property type="evidence" value="ECO:0007669"/>
    <property type="project" value="InterPro"/>
</dbReference>
<protein>
    <recommendedName>
        <fullName evidence="3">RAD50-interacting protein 1</fullName>
    </recommendedName>
</protein>
<proteinExistence type="predicted"/>
<evidence type="ECO:0000313" key="2">
    <source>
        <dbReference type="Proteomes" id="UP000728032"/>
    </source>
</evidence>
<keyword evidence="2" id="KW-1185">Reference proteome</keyword>
<dbReference type="OrthoDB" id="2189254at2759"/>
<dbReference type="EMBL" id="CAJPVJ010001476">
    <property type="protein sequence ID" value="CAG2164795.1"/>
    <property type="molecule type" value="Genomic_DNA"/>
</dbReference>
<evidence type="ECO:0008006" key="3">
    <source>
        <dbReference type="Google" id="ProtNLM"/>
    </source>
</evidence>
<dbReference type="EMBL" id="OC916301">
    <property type="protein sequence ID" value="CAD7643826.1"/>
    <property type="molecule type" value="Genomic_DNA"/>
</dbReference>
<dbReference type="PANTHER" id="PTHR13520:SF0">
    <property type="entry name" value="RAD50-INTERACTING PROTEIN 1"/>
    <property type="match status" value="1"/>
</dbReference>
<dbReference type="Proteomes" id="UP000728032">
    <property type="component" value="Unassembled WGS sequence"/>
</dbReference>
<dbReference type="PANTHER" id="PTHR13520">
    <property type="entry name" value="RAD50-INTERACTING PROTEIN 1 RINT-1"/>
    <property type="match status" value="1"/>
</dbReference>
<dbReference type="PROSITE" id="PS51386">
    <property type="entry name" value="RINT1_TIP20"/>
    <property type="match status" value="1"/>
</dbReference>